<dbReference type="HOGENOM" id="CLU_2424663_0_0_6"/>
<proteinExistence type="predicted"/>
<gene>
    <name evidence="2" type="ordered locus">Pput_1614</name>
</gene>
<name>A5W0W0_PSEP1</name>
<evidence type="ECO:0000256" key="1">
    <source>
        <dbReference type="SAM" id="MobiDB-lite"/>
    </source>
</evidence>
<evidence type="ECO:0000313" key="2">
    <source>
        <dbReference type="EMBL" id="ABQ77770.1"/>
    </source>
</evidence>
<reference evidence="2" key="1">
    <citation type="submission" date="2007-05" db="EMBL/GenBank/DDBJ databases">
        <title>Complete sequence of Pseudomonas putida F1.</title>
        <authorList>
            <consortium name="US DOE Joint Genome Institute"/>
            <person name="Copeland A."/>
            <person name="Lucas S."/>
            <person name="Lapidus A."/>
            <person name="Barry K."/>
            <person name="Detter J.C."/>
            <person name="Glavina del Rio T."/>
            <person name="Hammon N."/>
            <person name="Israni S."/>
            <person name="Dalin E."/>
            <person name="Tice H."/>
            <person name="Pitluck S."/>
            <person name="Chain P."/>
            <person name="Malfatti S."/>
            <person name="Shin M."/>
            <person name="Vergez L."/>
            <person name="Schmutz J."/>
            <person name="Larimer F."/>
            <person name="Land M."/>
            <person name="Hauser L."/>
            <person name="Kyrpides N."/>
            <person name="Lykidis A."/>
            <person name="Parales R."/>
            <person name="Richardson P."/>
        </authorList>
    </citation>
    <scope>NUCLEOTIDE SEQUENCE [LARGE SCALE GENOMIC DNA]</scope>
    <source>
        <strain evidence="2">F1</strain>
    </source>
</reference>
<dbReference type="AlphaFoldDB" id="A5W0W0"/>
<dbReference type="EMBL" id="CP000712">
    <property type="protein sequence ID" value="ABQ77770.1"/>
    <property type="molecule type" value="Genomic_DNA"/>
</dbReference>
<sequence>MGFAPKGPEQTRRMACRRPRKSLTDRSEKYEKRYTLQIFICVQSPRPDPCGTSVNGSGHGSAYQSCVAVTLLVINTGADFSTNKNIKTVEP</sequence>
<dbReference type="KEGG" id="ppf:Pput_1614"/>
<feature type="region of interest" description="Disordered" evidence="1">
    <location>
        <begin position="1"/>
        <end position="27"/>
    </location>
</feature>
<accession>A5W0W0</accession>
<protein>
    <submittedName>
        <fullName evidence="2">Uncharacterized protein</fullName>
    </submittedName>
</protein>
<organism evidence="2">
    <name type="scientific">Pseudomonas putida (strain ATCC 700007 / DSM 6899 / JCM 31910 / BCRC 17059 / LMG 24140 / F1)</name>
    <dbReference type="NCBI Taxonomy" id="351746"/>
    <lineage>
        <taxon>Bacteria</taxon>
        <taxon>Pseudomonadati</taxon>
        <taxon>Pseudomonadota</taxon>
        <taxon>Gammaproteobacteria</taxon>
        <taxon>Pseudomonadales</taxon>
        <taxon>Pseudomonadaceae</taxon>
        <taxon>Pseudomonas</taxon>
    </lineage>
</organism>